<sequence>MSNPPTCRDRPSQLVKPASSDASTSNSSCIHRRPTLNCVVHWITGSTASAHRHPSDPPAAPSPCPPGHNVCPRPHRQQHAYGSNWILARHLRNLSRSSRPHSTPRCLNTSALLAGLPLLHQCM</sequence>
<evidence type="ECO:0000313" key="5">
    <source>
        <dbReference type="Proteomes" id="UP000305883"/>
    </source>
</evidence>
<dbReference type="EMBL" id="MWPZ01000010">
    <property type="protein sequence ID" value="TIC90800.1"/>
    <property type="molecule type" value="Genomic_DNA"/>
</dbReference>
<evidence type="ECO:0000313" key="4">
    <source>
        <dbReference type="EMBL" id="TID04453.1"/>
    </source>
</evidence>
<dbReference type="Proteomes" id="UP000305883">
    <property type="component" value="Unassembled WGS sequence"/>
</dbReference>
<proteinExistence type="predicted"/>
<accession>A0A4T0VC08</accession>
<evidence type="ECO:0000313" key="3">
    <source>
        <dbReference type="EMBL" id="TIC90800.1"/>
    </source>
</evidence>
<feature type="region of interest" description="Disordered" evidence="1">
    <location>
        <begin position="1"/>
        <end position="29"/>
    </location>
</feature>
<feature type="region of interest" description="Disordered" evidence="1">
    <location>
        <begin position="47"/>
        <end position="76"/>
    </location>
</feature>
<dbReference type="EMBL" id="MWPZ01000002">
    <property type="protein sequence ID" value="TID04453.1"/>
    <property type="molecule type" value="Genomic_DNA"/>
</dbReference>
<evidence type="ECO:0000313" key="2">
    <source>
        <dbReference type="EMBL" id="TIC89422.1"/>
    </source>
</evidence>
<name>A0A4T0VC08_9PEZI</name>
<feature type="compositionally biased region" description="Low complexity" evidence="1">
    <location>
        <begin position="19"/>
        <end position="28"/>
    </location>
</feature>
<evidence type="ECO:0000256" key="1">
    <source>
        <dbReference type="SAM" id="MobiDB-lite"/>
    </source>
</evidence>
<organism evidence="2 5">
    <name type="scientific">Colletotrichum higginsianum</name>
    <dbReference type="NCBI Taxonomy" id="80884"/>
    <lineage>
        <taxon>Eukaryota</taxon>
        <taxon>Fungi</taxon>
        <taxon>Dikarya</taxon>
        <taxon>Ascomycota</taxon>
        <taxon>Pezizomycotina</taxon>
        <taxon>Sordariomycetes</taxon>
        <taxon>Hypocreomycetidae</taxon>
        <taxon>Glomerellales</taxon>
        <taxon>Glomerellaceae</taxon>
        <taxon>Colletotrichum</taxon>
        <taxon>Colletotrichum destructivum species complex</taxon>
    </lineage>
</organism>
<gene>
    <name evidence="4" type="ORF">CH35J_001729</name>
    <name evidence="3" type="ORF">CH35J_011527</name>
    <name evidence="2" type="ORF">CH35J_012906</name>
</gene>
<dbReference type="AlphaFoldDB" id="A0A4T0VC08"/>
<comment type="caution">
    <text evidence="2">The sequence shown here is derived from an EMBL/GenBank/DDBJ whole genome shotgun (WGS) entry which is preliminary data.</text>
</comment>
<reference evidence="2 5" key="1">
    <citation type="journal article" date="2019" name="Genome Biol. Evol.">
        <title>Genomic Plasticity Mediated by Transposable Elements in the Plant Pathogenic Fungus Colletotrichum higginsianum.</title>
        <authorList>
            <person name="Tsushima A."/>
            <person name="Gan P."/>
            <person name="Kumakura N."/>
            <person name="Narusaka M."/>
            <person name="Takano Y."/>
            <person name="Narusaka Y."/>
            <person name="Shirasu K."/>
        </authorList>
    </citation>
    <scope>NUCLEOTIDE SEQUENCE [LARGE SCALE GENOMIC DNA]</scope>
    <source>
        <strain evidence="2 5">MAFF305635-RFP</strain>
    </source>
</reference>
<protein>
    <submittedName>
        <fullName evidence="2">Uncharacterized protein</fullName>
    </submittedName>
</protein>
<dbReference type="EMBL" id="MWPZ01000021">
    <property type="protein sequence ID" value="TIC89422.1"/>
    <property type="molecule type" value="Genomic_DNA"/>
</dbReference>
<feature type="compositionally biased region" description="Pro residues" evidence="1">
    <location>
        <begin position="56"/>
        <end position="66"/>
    </location>
</feature>